<reference evidence="2" key="1">
    <citation type="submission" date="2021-02" db="EMBL/GenBank/DDBJ databases">
        <authorList>
            <person name="Nowell W R."/>
        </authorList>
    </citation>
    <scope>NUCLEOTIDE SEQUENCE</scope>
</reference>
<evidence type="ECO:0000313" key="3">
    <source>
        <dbReference type="Proteomes" id="UP000663868"/>
    </source>
</evidence>
<evidence type="ECO:0000313" key="2">
    <source>
        <dbReference type="EMBL" id="CAF4218000.1"/>
    </source>
</evidence>
<proteinExistence type="predicted"/>
<gene>
    <name evidence="2" type="ORF">KXQ929_LOCUS41035</name>
</gene>
<protein>
    <submittedName>
        <fullName evidence="2">Uncharacterized protein</fullName>
    </submittedName>
</protein>
<dbReference type="AlphaFoldDB" id="A0A820C825"/>
<feature type="transmembrane region" description="Helical" evidence="1">
    <location>
        <begin position="334"/>
        <end position="359"/>
    </location>
</feature>
<dbReference type="Proteomes" id="UP000663868">
    <property type="component" value="Unassembled WGS sequence"/>
</dbReference>
<dbReference type="EMBL" id="CAJOBB010008939">
    <property type="protein sequence ID" value="CAF4218000.1"/>
    <property type="molecule type" value="Genomic_DNA"/>
</dbReference>
<keyword evidence="1" id="KW-0812">Transmembrane</keyword>
<keyword evidence="1" id="KW-0472">Membrane</keyword>
<comment type="caution">
    <text evidence="2">The sequence shown here is derived from an EMBL/GenBank/DDBJ whole genome shotgun (WGS) entry which is preliminary data.</text>
</comment>
<feature type="non-terminal residue" evidence="2">
    <location>
        <position position="379"/>
    </location>
</feature>
<name>A0A820C825_9BILA</name>
<sequence length="379" mass="43695">MDPPLKLGLYDLINTNESESRKQHQHVTKAEYSPVGSSRKLNLLLQRSLRYSYRQRYCRYCPTILCELLFPLILIGLLALTRHETEALSKWIDMNSLFASRHSYHHQCPQNRNTTITTSLSTDSIKNCFKVQPCSEGRRLRLCYSKTASSITNFVFQPITNDIKVLVERAKTRLKNMNCTNIKVSNQNMGDKNDSHLLQNETKNTVIIDFGSTSNLKNRHNLDYKMIVQTSSIVPKTDPVDLSFLSFLHPSFIRDQSNVMDSHDYDFEAATSPNFSYAKMPIGSRLPEFSDVKMFIDALLIGYQTNRNITFELQRAPITCTPYRRDFIFESGSAYVTIVLMFIDFVYFIPYLILLISLIREKNAKVKEILKVIGIEPIL</sequence>
<accession>A0A820C825</accession>
<keyword evidence="1" id="KW-1133">Transmembrane helix</keyword>
<evidence type="ECO:0000256" key="1">
    <source>
        <dbReference type="SAM" id="Phobius"/>
    </source>
</evidence>
<organism evidence="2 3">
    <name type="scientific">Adineta steineri</name>
    <dbReference type="NCBI Taxonomy" id="433720"/>
    <lineage>
        <taxon>Eukaryota</taxon>
        <taxon>Metazoa</taxon>
        <taxon>Spiralia</taxon>
        <taxon>Gnathifera</taxon>
        <taxon>Rotifera</taxon>
        <taxon>Eurotatoria</taxon>
        <taxon>Bdelloidea</taxon>
        <taxon>Adinetida</taxon>
        <taxon>Adinetidae</taxon>
        <taxon>Adineta</taxon>
    </lineage>
</organism>